<name>A0A0L1IH57_PLAFA</name>
<gene>
    <name evidence="1" type="ORF">PFMG_04997</name>
</gene>
<dbReference type="PROSITE" id="PS51257">
    <property type="entry name" value="PROKAR_LIPOPROTEIN"/>
    <property type="match status" value="1"/>
</dbReference>
<dbReference type="AlphaFoldDB" id="A0A0L1IH57"/>
<reference evidence="2" key="2">
    <citation type="submission" date="2015-07" db="EMBL/GenBank/DDBJ databases">
        <title>The genome sequence of Plasmodium falciparum IGH-CR14.</title>
        <authorList>
            <consortium name="The Broad Institute Genome Sequencing Platform"/>
            <person name="Volkman S.K."/>
            <person name="Neafsey D.E."/>
            <person name="Dash A.P."/>
            <person name="Chitnis C.E."/>
            <person name="Hartl D.L."/>
            <person name="Young S.K."/>
            <person name="Kodira C.D."/>
            <person name="Zeng Q."/>
            <person name="Koehrsen M."/>
            <person name="Godfrey P."/>
            <person name="Alvarado L."/>
            <person name="Berlin A."/>
            <person name="Borenstein D."/>
            <person name="Chen Z."/>
            <person name="Engels R."/>
            <person name="Freedman E."/>
            <person name="Gellesch M."/>
            <person name="Goldberg J."/>
            <person name="Griggs A."/>
            <person name="Gujja S."/>
            <person name="Heiman D."/>
            <person name="Hepburn T."/>
            <person name="Howarth C."/>
            <person name="Jen D."/>
            <person name="Larson L."/>
            <person name="Lewis B."/>
            <person name="Mehta T."/>
            <person name="Park D."/>
            <person name="Pearson M."/>
            <person name="Roberts A."/>
            <person name="Saif S."/>
            <person name="Shea T."/>
            <person name="Shenoy N."/>
            <person name="Sisk P."/>
            <person name="Stolte C."/>
            <person name="Sykes S."/>
            <person name="Walk T."/>
            <person name="White J."/>
            <person name="Yandava C."/>
            <person name="Wirth D.F."/>
            <person name="Nusbaum C."/>
            <person name="Birren B."/>
        </authorList>
    </citation>
    <scope>NUCLEOTIDE SEQUENCE [LARGE SCALE GENOMIC DNA]</scope>
    <source>
        <strain evidence="2">IGH-CR14</strain>
    </source>
</reference>
<dbReference type="Pfam" id="PF13306">
    <property type="entry name" value="LRR_5"/>
    <property type="match status" value="1"/>
</dbReference>
<dbReference type="EMBL" id="GG665761">
    <property type="protein sequence ID" value="KNG78862.1"/>
    <property type="molecule type" value="Genomic_DNA"/>
</dbReference>
<accession>A0A0L1IH57</accession>
<dbReference type="InterPro" id="IPR032675">
    <property type="entry name" value="LRR_dom_sf"/>
</dbReference>
<dbReference type="InterPro" id="IPR026906">
    <property type="entry name" value="LRR_5"/>
</dbReference>
<dbReference type="Proteomes" id="UP000054562">
    <property type="component" value="Unassembled WGS sequence"/>
</dbReference>
<evidence type="ECO:0000313" key="2">
    <source>
        <dbReference type="Proteomes" id="UP000054562"/>
    </source>
</evidence>
<protein>
    <submittedName>
        <fullName evidence="1">Uncharacterized protein</fullName>
    </submittedName>
</protein>
<organism evidence="1 2">
    <name type="scientific">Plasmodium falciparum IGH-CR14</name>
    <dbReference type="NCBI Taxonomy" id="580059"/>
    <lineage>
        <taxon>Eukaryota</taxon>
        <taxon>Sar</taxon>
        <taxon>Alveolata</taxon>
        <taxon>Apicomplexa</taxon>
        <taxon>Aconoidasida</taxon>
        <taxon>Haemosporida</taxon>
        <taxon>Plasmodiidae</taxon>
        <taxon>Plasmodium</taxon>
        <taxon>Plasmodium (Laverania)</taxon>
    </lineage>
</organism>
<evidence type="ECO:0000313" key="1">
    <source>
        <dbReference type="EMBL" id="KNG78862.1"/>
    </source>
</evidence>
<dbReference type="Gene3D" id="3.80.10.10">
    <property type="entry name" value="Ribonuclease Inhibitor"/>
    <property type="match status" value="1"/>
</dbReference>
<sequence>MLKNKILILASAVSGLSILPITLFSSSCDKTSEKDKELLKSFDFQQQKNGNYVISKYKGNEENVNIPSEFKGKKVDAIGAQVFANNIIVKSIILPESIKEIGASAFLNSILDKITLNEGLATMGESAFEGTEIADITTTKFIRTNWK</sequence>
<reference evidence="2" key="1">
    <citation type="submission" date="2015-07" db="EMBL/GenBank/DDBJ databases">
        <title>Annotation of Plasmodium falciparum IGH-CR14.</title>
        <authorList>
            <consortium name="The Broad Institute Genome Sequencing Platform"/>
            <person name="Volkman S.K."/>
            <person name="Neafsey D.E."/>
            <person name="Dash A.P."/>
            <person name="Chitnis C.E."/>
            <person name="Hartl D.L."/>
            <person name="Young S.K."/>
            <person name="Zeng Q."/>
            <person name="Koehrsen M."/>
            <person name="Alvarado L."/>
            <person name="Berlin A."/>
            <person name="Borenstein D."/>
            <person name="Chapman S.B."/>
            <person name="Chen Z."/>
            <person name="Engels R."/>
            <person name="Freedman E."/>
            <person name="Gellesch M."/>
            <person name="Goldberg J."/>
            <person name="Griggs A."/>
            <person name="Gujja S."/>
            <person name="Heilman E.R."/>
            <person name="Heiman D.I."/>
            <person name="Howarth C."/>
            <person name="Jen D."/>
            <person name="Larson L."/>
            <person name="Mehta T."/>
            <person name="Neiman D."/>
            <person name="Park D."/>
            <person name="Pearson M."/>
            <person name="Roberts A."/>
            <person name="Saif S."/>
            <person name="Shea T."/>
            <person name="Shenoy N."/>
            <person name="Sisk P."/>
            <person name="Stolte C."/>
            <person name="Sykes S."/>
            <person name="Walk T."/>
            <person name="White J."/>
            <person name="Yandava C."/>
            <person name="Haas B."/>
            <person name="Henn M.R."/>
            <person name="Nusbaum C."/>
            <person name="Birren B."/>
        </authorList>
    </citation>
    <scope>NUCLEOTIDE SEQUENCE [LARGE SCALE GENOMIC DNA]</scope>
    <source>
        <strain evidence="2">IGH-CR14</strain>
    </source>
</reference>
<proteinExistence type="predicted"/>